<evidence type="ECO:0000259" key="4">
    <source>
        <dbReference type="PROSITE" id="PS01124"/>
    </source>
</evidence>
<keyword evidence="6" id="KW-1185">Reference proteome</keyword>
<evidence type="ECO:0000256" key="3">
    <source>
        <dbReference type="ARBA" id="ARBA00023163"/>
    </source>
</evidence>
<sequence length="325" mass="35624">MHSNTESLDTGASGRPVRHLVATEAAMAAAGLDGWQQRYQQLTPGHFLAQVQQATYGDVHVFRERTNQALLEEGEARRGYLSIALPHRECADGWFSGYRMSGDTVLRAGNGQPLAMRTPPSLDLLGVTLPLPALQRVMEREGVPELIARLQPATEVRRAASEDFRAAMLAVLAASAMQSEVFNQRFVESAMRDALLMAVVSTLTHGIGDVLLPTPPARRRLVAQAYEMVRAAPEAPWSVLVLCERLGVSRRTLQYSFNEVTGLAPLEFVRALRMNGVRQALGGRQAPEPVGVVAARWGFNHLPRFAAQYRAFFGELPSETAGRGR</sequence>
<dbReference type="RefSeq" id="WP_043353017.1">
    <property type="nucleotide sequence ID" value="NZ_CP010537.1"/>
</dbReference>
<dbReference type="PANTHER" id="PTHR46796:SF12">
    <property type="entry name" value="HTH-TYPE DNA-BINDING TRANSCRIPTIONAL ACTIVATOR EUTR"/>
    <property type="match status" value="1"/>
</dbReference>
<reference evidence="5 6" key="1">
    <citation type="journal article" date="2015" name="Genome Announc.">
        <title>Complete Genome Sequence of Cupriavidus basilensis 4G11, Isolated from the Oak Ridge Field Research Center Site.</title>
        <authorList>
            <person name="Ray J."/>
            <person name="Waters R.J."/>
            <person name="Skerker J.M."/>
            <person name="Kuehl J.V."/>
            <person name="Price M.N."/>
            <person name="Huang J."/>
            <person name="Chakraborty R."/>
            <person name="Arkin A.P."/>
            <person name="Deutschbauer A."/>
        </authorList>
    </citation>
    <scope>NUCLEOTIDE SEQUENCE [LARGE SCALE GENOMIC DNA]</scope>
    <source>
        <strain evidence="5">4G11</strain>
    </source>
</reference>
<dbReference type="PROSITE" id="PS01124">
    <property type="entry name" value="HTH_ARAC_FAMILY_2"/>
    <property type="match status" value="1"/>
</dbReference>
<dbReference type="EMBL" id="CP010537">
    <property type="protein sequence ID" value="AJG21846.1"/>
    <property type="molecule type" value="Genomic_DNA"/>
</dbReference>
<dbReference type="PANTHER" id="PTHR46796">
    <property type="entry name" value="HTH-TYPE TRANSCRIPTIONAL ACTIVATOR RHAS-RELATED"/>
    <property type="match status" value="1"/>
</dbReference>
<accession>A0A0C4YMM8</accession>
<dbReference type="GO" id="GO:0043565">
    <property type="term" value="F:sequence-specific DNA binding"/>
    <property type="evidence" value="ECO:0007669"/>
    <property type="project" value="InterPro"/>
</dbReference>
<dbReference type="Pfam" id="PF12833">
    <property type="entry name" value="HTH_18"/>
    <property type="match status" value="1"/>
</dbReference>
<dbReference type="PROSITE" id="PS00041">
    <property type="entry name" value="HTH_ARAC_FAMILY_1"/>
    <property type="match status" value="1"/>
</dbReference>
<dbReference type="Gene3D" id="1.10.10.60">
    <property type="entry name" value="Homeodomain-like"/>
    <property type="match status" value="1"/>
</dbReference>
<keyword evidence="3" id="KW-0804">Transcription</keyword>
<evidence type="ECO:0000313" key="5">
    <source>
        <dbReference type="EMBL" id="AJG21846.1"/>
    </source>
</evidence>
<keyword evidence="2" id="KW-0238">DNA-binding</keyword>
<dbReference type="InterPro" id="IPR018060">
    <property type="entry name" value="HTH_AraC"/>
</dbReference>
<dbReference type="GO" id="GO:0003700">
    <property type="term" value="F:DNA-binding transcription factor activity"/>
    <property type="evidence" value="ECO:0007669"/>
    <property type="project" value="InterPro"/>
</dbReference>
<dbReference type="AlphaFoldDB" id="A0A0C4YMM8"/>
<feature type="domain" description="HTH araC/xylS-type" evidence="4">
    <location>
        <begin position="223"/>
        <end position="323"/>
    </location>
</feature>
<dbReference type="STRING" id="68895.RR42_s0250"/>
<dbReference type="KEGG" id="cbw:RR42_s0250"/>
<organism evidence="5 6">
    <name type="scientific">Cupriavidus basilensis</name>
    <dbReference type="NCBI Taxonomy" id="68895"/>
    <lineage>
        <taxon>Bacteria</taxon>
        <taxon>Pseudomonadati</taxon>
        <taxon>Pseudomonadota</taxon>
        <taxon>Betaproteobacteria</taxon>
        <taxon>Burkholderiales</taxon>
        <taxon>Burkholderiaceae</taxon>
        <taxon>Cupriavidus</taxon>
    </lineage>
</organism>
<dbReference type="Proteomes" id="UP000031843">
    <property type="component" value="Chromosome secondary"/>
</dbReference>
<dbReference type="SMART" id="SM00342">
    <property type="entry name" value="HTH_ARAC"/>
    <property type="match status" value="1"/>
</dbReference>
<dbReference type="SUPFAM" id="SSF46689">
    <property type="entry name" value="Homeodomain-like"/>
    <property type="match status" value="1"/>
</dbReference>
<proteinExistence type="predicted"/>
<dbReference type="InterPro" id="IPR050204">
    <property type="entry name" value="AraC_XylS_family_regulators"/>
</dbReference>
<keyword evidence="1" id="KW-0805">Transcription regulation</keyword>
<evidence type="ECO:0000256" key="1">
    <source>
        <dbReference type="ARBA" id="ARBA00023015"/>
    </source>
</evidence>
<dbReference type="InterPro" id="IPR009057">
    <property type="entry name" value="Homeodomain-like_sf"/>
</dbReference>
<dbReference type="InterPro" id="IPR018062">
    <property type="entry name" value="HTH_AraC-typ_CS"/>
</dbReference>
<protein>
    <submittedName>
        <fullName evidence="5">Ethanolamine operon regulatory protein</fullName>
    </submittedName>
</protein>
<dbReference type="OrthoDB" id="185346at2"/>
<gene>
    <name evidence="5" type="ORF">RR42_s0250</name>
</gene>
<evidence type="ECO:0000313" key="6">
    <source>
        <dbReference type="Proteomes" id="UP000031843"/>
    </source>
</evidence>
<name>A0A0C4YMM8_9BURK</name>
<evidence type="ECO:0000256" key="2">
    <source>
        <dbReference type="ARBA" id="ARBA00023125"/>
    </source>
</evidence>